<dbReference type="Pfam" id="PF13557">
    <property type="entry name" value="Phenol_MetA_deg"/>
    <property type="match status" value="1"/>
</dbReference>
<name>A0A3P1YUG8_TANFO</name>
<evidence type="ECO:0000313" key="3">
    <source>
        <dbReference type="Proteomes" id="UP000279860"/>
    </source>
</evidence>
<dbReference type="AlphaFoldDB" id="A0A3P1YUG8"/>
<proteinExistence type="predicted"/>
<evidence type="ECO:0000256" key="1">
    <source>
        <dbReference type="SAM" id="SignalP"/>
    </source>
</evidence>
<feature type="chain" id="PRO_5018056193" evidence="1">
    <location>
        <begin position="23"/>
        <end position="236"/>
    </location>
</feature>
<gene>
    <name evidence="2" type="ORF">EII41_07730</name>
</gene>
<keyword evidence="1" id="KW-0732">Signal</keyword>
<evidence type="ECO:0000313" key="2">
    <source>
        <dbReference type="EMBL" id="RRD74701.1"/>
    </source>
</evidence>
<comment type="caution">
    <text evidence="2">The sequence shown here is derived from an EMBL/GenBank/DDBJ whole genome shotgun (WGS) entry which is preliminary data.</text>
</comment>
<feature type="signal peptide" evidence="1">
    <location>
        <begin position="1"/>
        <end position="22"/>
    </location>
</feature>
<dbReference type="Proteomes" id="UP000279860">
    <property type="component" value="Unassembled WGS sequence"/>
</dbReference>
<accession>A0A3P1YUG8</accession>
<organism evidence="2 3">
    <name type="scientific">Tannerella forsythia</name>
    <name type="common">Bacteroides forsythus</name>
    <dbReference type="NCBI Taxonomy" id="28112"/>
    <lineage>
        <taxon>Bacteria</taxon>
        <taxon>Pseudomonadati</taxon>
        <taxon>Bacteroidota</taxon>
        <taxon>Bacteroidia</taxon>
        <taxon>Bacteroidales</taxon>
        <taxon>Tannerellaceae</taxon>
        <taxon>Tannerella</taxon>
    </lineage>
</organism>
<dbReference type="EMBL" id="RQYN01000025">
    <property type="protein sequence ID" value="RRD74701.1"/>
    <property type="molecule type" value="Genomic_DNA"/>
</dbReference>
<reference evidence="2 3" key="1">
    <citation type="submission" date="2018-11" db="EMBL/GenBank/DDBJ databases">
        <title>Genomes From Bacteria Associated with the Canine Oral Cavity: a Test Case for Automated Genome-Based Taxonomic Assignment.</title>
        <authorList>
            <person name="Coil D.A."/>
            <person name="Jospin G."/>
            <person name="Darling A.E."/>
            <person name="Wallis C."/>
            <person name="Davis I.J."/>
            <person name="Harris S."/>
            <person name="Eisen J.A."/>
            <person name="Holcombe L.J."/>
            <person name="O'Flynn C."/>
        </authorList>
    </citation>
    <scope>NUCLEOTIDE SEQUENCE [LARGE SCALE GENOMIC DNA]</scope>
    <source>
        <strain evidence="2 3">OH1426_COT-023</strain>
    </source>
</reference>
<sequence length="236" mass="26607">MKTIYHLLFIFSLFISVNNAMAQVESINTDRPDQSDGVYTIPKNTFQLENGITVAKQKVINNLMLRYGLTPSTEIRLLLDVGKEFENKGLLPISLSFKQRIIEQKEIIPAMTLVGYVAFEQLASKDFKGNSIPFEIKMAFENEINDKFSIGYNLGTSNQFKDLNLSSALGYNITDKISTFIEYFSTLSKNGNEHNIDAGILYIINPKLQIDIAYAQPIYGLENKPFGTIGIAYSFQ</sequence>
<dbReference type="InterPro" id="IPR025737">
    <property type="entry name" value="FApF"/>
</dbReference>
<protein>
    <submittedName>
        <fullName evidence="2">Transporter</fullName>
    </submittedName>
</protein>